<accession>K0KVM4</accession>
<feature type="transmembrane region" description="Helical" evidence="6">
    <location>
        <begin position="333"/>
        <end position="350"/>
    </location>
</feature>
<protein>
    <submittedName>
        <fullName evidence="8">Transporter</fullName>
    </submittedName>
</protein>
<dbReference type="PANTHER" id="PTHR43791">
    <property type="entry name" value="PERMEASE-RELATED"/>
    <property type="match status" value="1"/>
</dbReference>
<keyword evidence="2" id="KW-0813">Transport</keyword>
<dbReference type="InterPro" id="IPR011701">
    <property type="entry name" value="MFS"/>
</dbReference>
<feature type="transmembrane region" description="Helical" evidence="6">
    <location>
        <begin position="99"/>
        <end position="119"/>
    </location>
</feature>
<keyword evidence="5 6" id="KW-0472">Membrane</keyword>
<dbReference type="AlphaFoldDB" id="K0KVM4"/>
<evidence type="ECO:0000256" key="3">
    <source>
        <dbReference type="ARBA" id="ARBA00022692"/>
    </source>
</evidence>
<name>K0KVM4_WICCF</name>
<dbReference type="InterPro" id="IPR020846">
    <property type="entry name" value="MFS_dom"/>
</dbReference>
<dbReference type="Proteomes" id="UP000009328">
    <property type="component" value="Unassembled WGS sequence"/>
</dbReference>
<dbReference type="InParanoid" id="K0KVM4"/>
<dbReference type="EMBL" id="CAIF01000198">
    <property type="protein sequence ID" value="CCH45529.1"/>
    <property type="molecule type" value="Genomic_DNA"/>
</dbReference>
<keyword evidence="3 6" id="KW-0812">Transmembrane</keyword>
<organism evidence="8 9">
    <name type="scientific">Wickerhamomyces ciferrii (strain ATCC 14091 / BCRC 22168 / CBS 111 / JCM 3599 / NBRC 0793 / NRRL Y-1031 F-60-10)</name>
    <name type="common">Yeast</name>
    <name type="synonym">Pichia ciferrii</name>
    <dbReference type="NCBI Taxonomy" id="1206466"/>
    <lineage>
        <taxon>Eukaryota</taxon>
        <taxon>Fungi</taxon>
        <taxon>Dikarya</taxon>
        <taxon>Ascomycota</taxon>
        <taxon>Saccharomycotina</taxon>
        <taxon>Saccharomycetes</taxon>
        <taxon>Phaffomycetales</taxon>
        <taxon>Wickerhamomycetaceae</taxon>
        <taxon>Wickerhamomyces</taxon>
    </lineage>
</organism>
<feature type="transmembrane region" description="Helical" evidence="6">
    <location>
        <begin position="221"/>
        <end position="244"/>
    </location>
</feature>
<sequence>MTEIDSKLNSKIEISSIDDNDQSSTSFNKVKKAVEQDGFYTYEEEKRLLRKIDLRLMPLLILLYLCKNLDVNNISYIITMNKDTGHNVLKQLNMTRDDWAWTSTIYYIPFILFEIPSTILMKKTSPRVHQFRISFLWGIATICHAAVKNKQGLYGLRFALGLFEAGQFPGSLLHLCYFYRPDEVTTRMAFLGVLGSFSSILTAFITYGFSFTSGNVGNLSGWQWVYISEGAFTIISSIIILYYLPNYPDSVNWLTEEEKSYIIARLPPQSPKSTDEDFKFKDLIESLKSKILWGFSGVKVFQILGTYGLSFWLPSIIQDFGLSDPAKAPLLSIPSATASVISGIYFSYLVDRSYFPPGLLCFVSLIVSLIAFIILTTVQIKGVLYAFIIFATCSSAADGSVLTSWLGQSMEGSSKVGFAFSFANSIAQLGGILGAQIFRSKYAPRYTIPYAICLSFIGVAAILVIYLWYITRDTTNKFMRERRQRLKQRNANLQAKPIYNHSEFQ</sequence>
<comment type="caution">
    <text evidence="8">The sequence shown here is derived from an EMBL/GenBank/DDBJ whole genome shotgun (WGS) entry which is preliminary data.</text>
</comment>
<evidence type="ECO:0000256" key="4">
    <source>
        <dbReference type="ARBA" id="ARBA00022989"/>
    </source>
</evidence>
<dbReference type="STRING" id="1206466.K0KVM4"/>
<feature type="domain" description="Major facilitator superfamily (MFS) profile" evidence="7">
    <location>
        <begin position="56"/>
        <end position="475"/>
    </location>
</feature>
<keyword evidence="4 6" id="KW-1133">Transmembrane helix</keyword>
<dbReference type="Pfam" id="PF07690">
    <property type="entry name" value="MFS_1"/>
    <property type="match status" value="1"/>
</dbReference>
<evidence type="ECO:0000313" key="9">
    <source>
        <dbReference type="Proteomes" id="UP000009328"/>
    </source>
</evidence>
<gene>
    <name evidence="8" type="ORF">BN7_5111</name>
</gene>
<feature type="transmembrane region" description="Helical" evidence="6">
    <location>
        <begin position="153"/>
        <end position="177"/>
    </location>
</feature>
<dbReference type="GO" id="GO:0016020">
    <property type="term" value="C:membrane"/>
    <property type="evidence" value="ECO:0007669"/>
    <property type="project" value="UniProtKB-SubCell"/>
</dbReference>
<evidence type="ECO:0000259" key="7">
    <source>
        <dbReference type="PROSITE" id="PS50850"/>
    </source>
</evidence>
<evidence type="ECO:0000256" key="5">
    <source>
        <dbReference type="ARBA" id="ARBA00023136"/>
    </source>
</evidence>
<dbReference type="PANTHER" id="PTHR43791:SF51">
    <property type="entry name" value="MAJOR FACILITATOR SUPERFAMILY (MFS) PROFILE DOMAIN-CONTAINING PROTEIN"/>
    <property type="match status" value="1"/>
</dbReference>
<dbReference type="HOGENOM" id="CLU_001265_0_0_1"/>
<evidence type="ECO:0000313" key="8">
    <source>
        <dbReference type="EMBL" id="CCH45529.1"/>
    </source>
</evidence>
<evidence type="ECO:0000256" key="2">
    <source>
        <dbReference type="ARBA" id="ARBA00022448"/>
    </source>
</evidence>
<dbReference type="PROSITE" id="PS50850">
    <property type="entry name" value="MFS"/>
    <property type="match status" value="1"/>
</dbReference>
<proteinExistence type="predicted"/>
<feature type="transmembrane region" description="Helical" evidence="6">
    <location>
        <begin position="384"/>
        <end position="406"/>
    </location>
</feature>
<feature type="transmembrane region" description="Helical" evidence="6">
    <location>
        <begin position="449"/>
        <end position="470"/>
    </location>
</feature>
<feature type="transmembrane region" description="Helical" evidence="6">
    <location>
        <begin position="418"/>
        <end position="437"/>
    </location>
</feature>
<feature type="transmembrane region" description="Helical" evidence="6">
    <location>
        <begin position="291"/>
        <end position="313"/>
    </location>
</feature>
<dbReference type="SUPFAM" id="SSF103473">
    <property type="entry name" value="MFS general substrate transporter"/>
    <property type="match status" value="1"/>
</dbReference>
<dbReference type="eggNOG" id="KOG2533">
    <property type="taxonomic scope" value="Eukaryota"/>
</dbReference>
<evidence type="ECO:0000256" key="1">
    <source>
        <dbReference type="ARBA" id="ARBA00004141"/>
    </source>
</evidence>
<reference evidence="8 9" key="1">
    <citation type="journal article" date="2012" name="Eukaryot. Cell">
        <title>Draft genome sequence of Wickerhamomyces ciferrii NRRL Y-1031 F-60-10.</title>
        <authorList>
            <person name="Schneider J."/>
            <person name="Andrea H."/>
            <person name="Blom J."/>
            <person name="Jaenicke S."/>
            <person name="Ruckert C."/>
            <person name="Schorsch C."/>
            <person name="Szczepanowski R."/>
            <person name="Farwick M."/>
            <person name="Goesmann A."/>
            <person name="Puhler A."/>
            <person name="Schaffer S."/>
            <person name="Tauch A."/>
            <person name="Kohler T."/>
            <person name="Brinkrolf K."/>
        </authorList>
    </citation>
    <scope>NUCLEOTIDE SEQUENCE [LARGE SCALE GENOMIC DNA]</scope>
    <source>
        <strain evidence="9">ATCC 14091 / BCRC 22168 / CBS 111 / JCM 3599 / NBRC 0793 / NRRL Y-1031 F-60-10</strain>
    </source>
</reference>
<dbReference type="Gene3D" id="1.20.1250.20">
    <property type="entry name" value="MFS general substrate transporter like domains"/>
    <property type="match status" value="2"/>
</dbReference>
<keyword evidence="9" id="KW-1185">Reference proteome</keyword>
<evidence type="ECO:0000256" key="6">
    <source>
        <dbReference type="SAM" id="Phobius"/>
    </source>
</evidence>
<dbReference type="InterPro" id="IPR036259">
    <property type="entry name" value="MFS_trans_sf"/>
</dbReference>
<dbReference type="GO" id="GO:0022857">
    <property type="term" value="F:transmembrane transporter activity"/>
    <property type="evidence" value="ECO:0007669"/>
    <property type="project" value="InterPro"/>
</dbReference>
<feature type="transmembrane region" description="Helical" evidence="6">
    <location>
        <begin position="189"/>
        <end position="209"/>
    </location>
</feature>
<comment type="subcellular location">
    <subcellularLocation>
        <location evidence="1">Membrane</location>
        <topology evidence="1">Multi-pass membrane protein</topology>
    </subcellularLocation>
</comment>
<feature type="transmembrane region" description="Helical" evidence="6">
    <location>
        <begin position="357"/>
        <end position="378"/>
    </location>
</feature>